<proteinExistence type="predicted"/>
<name>A0A935N1R2_9RHOO</name>
<evidence type="ECO:0000256" key="1">
    <source>
        <dbReference type="SAM" id="SignalP"/>
    </source>
</evidence>
<evidence type="ECO:0000313" key="2">
    <source>
        <dbReference type="EMBL" id="MBK7413885.1"/>
    </source>
</evidence>
<feature type="chain" id="PRO_5037096412" evidence="1">
    <location>
        <begin position="19"/>
        <end position="169"/>
    </location>
</feature>
<accession>A0A935N1R2</accession>
<feature type="signal peptide" evidence="1">
    <location>
        <begin position="1"/>
        <end position="18"/>
    </location>
</feature>
<sequence>MKTLLQLALLFATFSTQAATVQQFQPQGRVVEQSRPTVRFSAAMINLGDATAAAPFNIECGNIAGEGRWIDERSWSWQMSRPLQAGERCIFTLKTGLTATSGETVTGKSRFEFLVPPRAPGVCNRAPVRRLRKIRPSSSTAAARSTSNRWTTTCGARPMVSASACPRVR</sequence>
<dbReference type="AlphaFoldDB" id="A0A935N1R2"/>
<reference evidence="2 3" key="1">
    <citation type="submission" date="2020-10" db="EMBL/GenBank/DDBJ databases">
        <title>Connecting structure to function with the recovery of over 1000 high-quality activated sludge metagenome-assembled genomes encoding full-length rRNA genes using long-read sequencing.</title>
        <authorList>
            <person name="Singleton C.M."/>
            <person name="Petriglieri F."/>
            <person name="Kristensen J.M."/>
            <person name="Kirkegaard R.H."/>
            <person name="Michaelsen T.Y."/>
            <person name="Andersen M.H."/>
            <person name="Karst S.M."/>
            <person name="Dueholm M.S."/>
            <person name="Nielsen P.H."/>
            <person name="Albertsen M."/>
        </authorList>
    </citation>
    <scope>NUCLEOTIDE SEQUENCE [LARGE SCALE GENOMIC DNA]</scope>
    <source>
        <strain evidence="2">EsbW_18-Q3-R4-48_BATAC.463</strain>
    </source>
</reference>
<protein>
    <submittedName>
        <fullName evidence="2">Uncharacterized protein</fullName>
    </submittedName>
</protein>
<dbReference type="EMBL" id="JADJMS010000004">
    <property type="protein sequence ID" value="MBK7413885.1"/>
    <property type="molecule type" value="Genomic_DNA"/>
</dbReference>
<gene>
    <name evidence="2" type="ORF">IPJ38_00895</name>
</gene>
<organism evidence="2 3">
    <name type="scientific">Candidatus Dechloromonas phosphorivorans</name>
    <dbReference type="NCBI Taxonomy" id="2899244"/>
    <lineage>
        <taxon>Bacteria</taxon>
        <taxon>Pseudomonadati</taxon>
        <taxon>Pseudomonadota</taxon>
        <taxon>Betaproteobacteria</taxon>
        <taxon>Rhodocyclales</taxon>
        <taxon>Azonexaceae</taxon>
        <taxon>Dechloromonas</taxon>
    </lineage>
</organism>
<evidence type="ECO:0000313" key="3">
    <source>
        <dbReference type="Proteomes" id="UP000739411"/>
    </source>
</evidence>
<dbReference type="Gene3D" id="2.60.40.3710">
    <property type="match status" value="1"/>
</dbReference>
<comment type="caution">
    <text evidence="2">The sequence shown here is derived from an EMBL/GenBank/DDBJ whole genome shotgun (WGS) entry which is preliminary data.</text>
</comment>
<dbReference type="Proteomes" id="UP000739411">
    <property type="component" value="Unassembled WGS sequence"/>
</dbReference>
<keyword evidence="1" id="KW-0732">Signal</keyword>